<name>A0A9W9K496_9EURO</name>
<dbReference type="Pfam" id="PF00328">
    <property type="entry name" value="His_Phos_2"/>
    <property type="match status" value="1"/>
</dbReference>
<dbReference type="GO" id="GO:0009277">
    <property type="term" value="C:fungal-type cell wall"/>
    <property type="evidence" value="ECO:0007669"/>
    <property type="project" value="TreeGrafter"/>
</dbReference>
<protein>
    <recommendedName>
        <fullName evidence="6">3-phytase</fullName>
    </recommendedName>
</protein>
<evidence type="ECO:0000313" key="4">
    <source>
        <dbReference type="EMBL" id="KAJ5092519.1"/>
    </source>
</evidence>
<feature type="transmembrane region" description="Helical" evidence="3">
    <location>
        <begin position="7"/>
        <end position="26"/>
    </location>
</feature>
<keyword evidence="3" id="KW-1133">Transmembrane helix</keyword>
<feature type="compositionally biased region" description="Low complexity" evidence="2">
    <location>
        <begin position="808"/>
        <end position="837"/>
    </location>
</feature>
<dbReference type="EMBL" id="JAPMSZ010000009">
    <property type="protein sequence ID" value="KAJ5092519.1"/>
    <property type="molecule type" value="Genomic_DNA"/>
</dbReference>
<organism evidence="4 5">
    <name type="scientific">Penicillium alfredii</name>
    <dbReference type="NCBI Taxonomy" id="1506179"/>
    <lineage>
        <taxon>Eukaryota</taxon>
        <taxon>Fungi</taxon>
        <taxon>Dikarya</taxon>
        <taxon>Ascomycota</taxon>
        <taxon>Pezizomycotina</taxon>
        <taxon>Eurotiomycetes</taxon>
        <taxon>Eurotiomycetidae</taxon>
        <taxon>Eurotiales</taxon>
        <taxon>Aspergillaceae</taxon>
        <taxon>Penicillium</taxon>
    </lineage>
</organism>
<reference evidence="4" key="2">
    <citation type="journal article" date="2023" name="IMA Fungus">
        <title>Comparative genomic study of the Penicillium genus elucidates a diverse pangenome and 15 lateral gene transfer events.</title>
        <authorList>
            <person name="Petersen C."/>
            <person name="Sorensen T."/>
            <person name="Nielsen M.R."/>
            <person name="Sondergaard T.E."/>
            <person name="Sorensen J.L."/>
            <person name="Fitzpatrick D.A."/>
            <person name="Frisvad J.C."/>
            <person name="Nielsen K.L."/>
        </authorList>
    </citation>
    <scope>NUCLEOTIDE SEQUENCE</scope>
    <source>
        <strain evidence="4">IBT 34128</strain>
    </source>
</reference>
<feature type="region of interest" description="Disordered" evidence="2">
    <location>
        <begin position="548"/>
        <end position="587"/>
    </location>
</feature>
<evidence type="ECO:0000256" key="1">
    <source>
        <dbReference type="ARBA" id="ARBA00022801"/>
    </source>
</evidence>
<accession>A0A9W9K496</accession>
<proteinExistence type="predicted"/>
<dbReference type="Gene3D" id="3.40.50.1240">
    <property type="entry name" value="Phosphoglycerate mutase-like"/>
    <property type="match status" value="1"/>
</dbReference>
<dbReference type="InterPro" id="IPR029033">
    <property type="entry name" value="His_PPase_superfam"/>
</dbReference>
<dbReference type="GeneID" id="81397083"/>
<reference evidence="4" key="1">
    <citation type="submission" date="2022-11" db="EMBL/GenBank/DDBJ databases">
        <authorList>
            <person name="Petersen C."/>
        </authorList>
    </citation>
    <scope>NUCLEOTIDE SEQUENCE</scope>
    <source>
        <strain evidence="4">IBT 34128</strain>
    </source>
</reference>
<evidence type="ECO:0000256" key="3">
    <source>
        <dbReference type="SAM" id="Phobius"/>
    </source>
</evidence>
<dbReference type="InterPro" id="IPR000560">
    <property type="entry name" value="His_Pase_clade-2"/>
</dbReference>
<feature type="region of interest" description="Disordered" evidence="2">
    <location>
        <begin position="599"/>
        <end position="620"/>
    </location>
</feature>
<dbReference type="CDD" id="cd07061">
    <property type="entry name" value="HP_HAP_like"/>
    <property type="match status" value="1"/>
</dbReference>
<keyword evidence="1" id="KW-0378">Hydrolase</keyword>
<dbReference type="Gene3D" id="3.30.70.330">
    <property type="match status" value="1"/>
</dbReference>
<evidence type="ECO:0000256" key="2">
    <source>
        <dbReference type="SAM" id="MobiDB-lite"/>
    </source>
</evidence>
<gene>
    <name evidence="4" type="ORF">NUU61_007389</name>
</gene>
<evidence type="ECO:0000313" key="5">
    <source>
        <dbReference type="Proteomes" id="UP001141434"/>
    </source>
</evidence>
<dbReference type="PANTHER" id="PTHR20963">
    <property type="entry name" value="MULTIPLE INOSITOL POLYPHOSPHATE PHOSPHATASE-RELATED"/>
    <property type="match status" value="1"/>
</dbReference>
<dbReference type="InterPro" id="IPR012677">
    <property type="entry name" value="Nucleotide-bd_a/b_plait_sf"/>
</dbReference>
<dbReference type="SUPFAM" id="SSF53254">
    <property type="entry name" value="Phosphoglycerate mutase-like"/>
    <property type="match status" value="1"/>
</dbReference>
<sequence>MSFTRSVLRVALPLFAVFLGILFYNLGSWSFPAIESITSSTSAHAAPISPHVGSWSTWFHPSQFRLGTPPELKEWNLRHLGGNGPWIENDGDREALSLAPPEGYSIDQVHLMARHAERYPTKSAGNRHLKFLERVRDAGLSLNGSLAFLNNWTYFTDNPARDFGQLTNTGPYAGTLGAFTTGVRFRTRYGQLIPPDSTTRLWASDSGRVIDTARYFASGLFGLDWERSKKAELQIIPETAEQGADTLTPGDTCHKYLEDTEHGHDYGVNMLARFQEAYIPAIAERLTHQEGNAGLGRLTNLEVFSMQEMCGFETMVRGSSPWCDVFTEYDWHHFEYARDLIHYYRAGPGNPYAGAMGWLWLNATTALLRSGPKAGAFFLSFVHDGDIAPFLTALGLLSDLDNHLPTTHVATDRVWRTSPVLPMGARVTLERLTCSTSGEVYLRVNINDRVMPLSNCQSGPGKSCPLGEFEEYVRRRHQEVGEFGKYVIISRDPYPGERVFTKSFGALAFFPHSTTLGPRGISSVFRTVYFATAAFLLFLVIISRESRNPRRPPEETGPFGKRRNARYDNARSRTRTGTPAKRENPNVAEFGRLFSQQQEEEKVHGLPKSSSSSSLDNPRKQTEKVATECMLYGYKAKDFEWKVIDKYERISQGLICEDYPRSDPNSATQYAQLLSGGDVVIRANLSADANRKSKRYDGGFHWIKVTFDSTSSADRACFYSPQEIDGHMVYCELYHGHGPAEDTPIPADSAAPNKIRTKTSRTLTTSHSTAFLSSKDQDRLTLPRSFAMNNLSSVADVPETEEDLSMDSSTTTATSATATATGVSSSLDRSSSLHPRSVPTAEPKPESEFMTHIPTVRRTKLRPLAEALPPQPTLTERVLRSIPILSWFTGDIVGDGPQLREDGSFDYDKSNTYWRFWYMVDKVLGTDICGLNEES</sequence>
<comment type="caution">
    <text evidence="4">The sequence shown here is derived from an EMBL/GenBank/DDBJ whole genome shotgun (WGS) entry which is preliminary data.</text>
</comment>
<dbReference type="GO" id="GO:0003993">
    <property type="term" value="F:acid phosphatase activity"/>
    <property type="evidence" value="ECO:0007669"/>
    <property type="project" value="TreeGrafter"/>
</dbReference>
<evidence type="ECO:0008006" key="6">
    <source>
        <dbReference type="Google" id="ProtNLM"/>
    </source>
</evidence>
<dbReference type="RefSeq" id="XP_056510714.1">
    <property type="nucleotide sequence ID" value="XM_056657914.1"/>
</dbReference>
<keyword evidence="3" id="KW-0472">Membrane</keyword>
<dbReference type="OrthoDB" id="6509975at2759"/>
<dbReference type="AlphaFoldDB" id="A0A9W9K496"/>
<feature type="region of interest" description="Disordered" evidence="2">
    <location>
        <begin position="793"/>
        <end position="852"/>
    </location>
</feature>
<keyword evidence="3" id="KW-0812">Transmembrane</keyword>
<dbReference type="PANTHER" id="PTHR20963:SF18">
    <property type="entry name" value="ACID PHOSPHATASE PHO11-RELATED"/>
    <property type="match status" value="1"/>
</dbReference>
<dbReference type="Proteomes" id="UP001141434">
    <property type="component" value="Unassembled WGS sequence"/>
</dbReference>
<keyword evidence="5" id="KW-1185">Reference proteome</keyword>